<dbReference type="Proteomes" id="UP000031876">
    <property type="component" value="Plasmid 2"/>
</dbReference>
<dbReference type="EMBL" id="CP053979">
    <property type="protein sequence ID" value="QKH22712.1"/>
    <property type="molecule type" value="Genomic_DNA"/>
</dbReference>
<reference evidence="1 4" key="1">
    <citation type="journal article" date="2015" name="Genome Announc.">
        <title>Complete genome sequences for 35 biothreat assay-relevant bacillus species.</title>
        <authorList>
            <person name="Johnson S.L."/>
            <person name="Daligault H.E."/>
            <person name="Davenport K.W."/>
            <person name="Jaissle J."/>
            <person name="Frey K.G."/>
            <person name="Ladner J.T."/>
            <person name="Broomall S.M."/>
            <person name="Bishop-Lilly K.A."/>
            <person name="Bruce D.C."/>
            <person name="Gibbons H.S."/>
            <person name="Coyne S.R."/>
            <person name="Lo C.C."/>
            <person name="Meincke L."/>
            <person name="Munk A.C."/>
            <person name="Koroleva G.I."/>
            <person name="Rosenzweig C.N."/>
            <person name="Palacios G.F."/>
            <person name="Redden C.L."/>
            <person name="Minogue T.D."/>
            <person name="Chain P.S."/>
        </authorList>
    </citation>
    <scope>NUCLEOTIDE SEQUENCE [LARGE SCALE GENOMIC DNA]</scope>
    <source>
        <strain evidence="1 4">HD1011</strain>
        <plasmid evidence="1 4">2</plasmid>
    </source>
</reference>
<reference evidence="3 5" key="3">
    <citation type="submission" date="2020-05" db="EMBL/GenBank/DDBJ databases">
        <title>FDA dAtabase for Regulatory Grade micrObial Sequences (FDA-ARGOS): Supporting development and validation of Infectious Disease Dx tests.</title>
        <authorList>
            <person name="Nelson B."/>
            <person name="Plummer A."/>
            <person name="Tallon L."/>
            <person name="Sadzewicz L."/>
            <person name="Zhao X."/>
            <person name="Vavikolanu K."/>
            <person name="Mehta A."/>
            <person name="Aluvathingal J."/>
            <person name="Nadendla S."/>
            <person name="Myers T."/>
            <person name="Yan Y."/>
            <person name="Sichtig H."/>
        </authorList>
    </citation>
    <scope>NUCLEOTIDE SEQUENCE [LARGE SCALE GENOMIC DNA]</scope>
    <source>
        <strain evidence="3 5">FDAARGOS_795</strain>
        <plasmid evidence="3 5">unnamed3</plasmid>
    </source>
</reference>
<name>A0A0B5NBV8_BACTU</name>
<evidence type="ECO:0000313" key="4">
    <source>
        <dbReference type="Proteomes" id="UP000031876"/>
    </source>
</evidence>
<evidence type="ECO:0000313" key="2">
    <source>
        <dbReference type="EMBL" id="MDR4174834.1"/>
    </source>
</evidence>
<dbReference type="RefSeq" id="WP_000102615.1">
    <property type="nucleotide sequence ID" value="NZ_CP009334.1"/>
</dbReference>
<organism evidence="3 5">
    <name type="scientific">Bacillus thuringiensis</name>
    <dbReference type="NCBI Taxonomy" id="1428"/>
    <lineage>
        <taxon>Bacteria</taxon>
        <taxon>Bacillati</taxon>
        <taxon>Bacillota</taxon>
        <taxon>Bacilli</taxon>
        <taxon>Bacillales</taxon>
        <taxon>Bacillaceae</taxon>
        <taxon>Bacillus</taxon>
        <taxon>Bacillus cereus group</taxon>
    </lineage>
</organism>
<evidence type="ECO:0008006" key="6">
    <source>
        <dbReference type="Google" id="ProtNLM"/>
    </source>
</evidence>
<dbReference type="AlphaFoldDB" id="A0A0B5NBV8"/>
<geneLocation type="plasmid" evidence="3 5">
    <name>unnamed3</name>
</geneLocation>
<evidence type="ECO:0000313" key="5">
    <source>
        <dbReference type="Proteomes" id="UP000501107"/>
    </source>
</evidence>
<dbReference type="EMBL" id="VKQN01000001">
    <property type="protein sequence ID" value="MDR4174834.1"/>
    <property type="molecule type" value="Genomic_DNA"/>
</dbReference>
<evidence type="ECO:0000313" key="1">
    <source>
        <dbReference type="EMBL" id="AJG73885.1"/>
    </source>
</evidence>
<gene>
    <name evidence="1" type="ORF">BF38_5849</name>
    <name evidence="2" type="ORF">FO599_01645</name>
    <name evidence="3" type="ORF">FOC89_01630</name>
</gene>
<dbReference type="KEGG" id="btw:BF38_5849"/>
<reference evidence="2" key="2">
    <citation type="submission" date="2019-07" db="EMBL/GenBank/DDBJ databases">
        <title>Phylogenomic Reclassification of ATCC Bacillus Strains and Various Taxa within the Genus Bacillus.</title>
        <authorList>
            <person name="Riojas M.A."/>
            <person name="Frank A.M."/>
            <person name="Fenn S.L."/>
            <person name="King S.P."/>
            <person name="Brower S.M."/>
            <person name="Hazbon M.H."/>
        </authorList>
    </citation>
    <scope>NUCLEOTIDE SEQUENCE</scope>
    <source>
        <strain evidence="2">ATCC 35646</strain>
    </source>
</reference>
<sequence length="112" mass="13033">MSTELQSMQLIEKIVEHKVKLLLLRAEEQKLVEFEENHLRVNGLQLHIPSVVAHTEKTLEIRKEYANRIKAVGKQNEKVMTLLNAMYPNKEELERTLNSETVKAYQSGKYSI</sequence>
<evidence type="ECO:0000313" key="3">
    <source>
        <dbReference type="EMBL" id="QKH22712.1"/>
    </source>
</evidence>
<dbReference type="Proteomes" id="UP000501107">
    <property type="component" value="Plasmid unnamed3"/>
</dbReference>
<proteinExistence type="predicted"/>
<keyword evidence="3" id="KW-0614">Plasmid</keyword>
<dbReference type="Proteomes" id="UP001181533">
    <property type="component" value="Unassembled WGS sequence"/>
</dbReference>
<dbReference type="EMBL" id="CP009334">
    <property type="protein sequence ID" value="AJG73885.1"/>
    <property type="molecule type" value="Genomic_DNA"/>
</dbReference>
<protein>
    <recommendedName>
        <fullName evidence="6">Flagellar protein FlgN</fullName>
    </recommendedName>
</protein>
<accession>A0A0B5NBV8</accession>
<geneLocation type="plasmid" evidence="1 4">
    <name>2</name>
</geneLocation>